<accession>A0A2U2N9B4</accession>
<name>A0A2U2N9B4_9GAMM</name>
<dbReference type="GO" id="GO:0003824">
    <property type="term" value="F:catalytic activity"/>
    <property type="evidence" value="ECO:0007669"/>
    <property type="project" value="InterPro"/>
</dbReference>
<dbReference type="InterPro" id="IPR036928">
    <property type="entry name" value="AS_sf"/>
</dbReference>
<evidence type="ECO:0000256" key="1">
    <source>
        <dbReference type="SAM" id="MobiDB-lite"/>
    </source>
</evidence>
<protein>
    <recommendedName>
        <fullName evidence="2">Amidase domain-containing protein</fullName>
    </recommendedName>
</protein>
<evidence type="ECO:0000259" key="2">
    <source>
        <dbReference type="Pfam" id="PF01425"/>
    </source>
</evidence>
<dbReference type="SUPFAM" id="SSF75304">
    <property type="entry name" value="Amidase signature (AS) enzymes"/>
    <property type="match status" value="1"/>
</dbReference>
<feature type="domain" description="Amidase" evidence="2">
    <location>
        <begin position="26"/>
        <end position="441"/>
    </location>
</feature>
<dbReference type="InterPro" id="IPR023631">
    <property type="entry name" value="Amidase_dom"/>
</dbReference>
<dbReference type="OrthoDB" id="8872210at2"/>
<dbReference type="RefSeq" id="WP_109675148.1">
    <property type="nucleotide sequence ID" value="NZ_CP086615.1"/>
</dbReference>
<dbReference type="PANTHER" id="PTHR11895">
    <property type="entry name" value="TRANSAMIDASE"/>
    <property type="match status" value="1"/>
</dbReference>
<dbReference type="Pfam" id="PF01425">
    <property type="entry name" value="Amidase"/>
    <property type="match status" value="1"/>
</dbReference>
<keyword evidence="4" id="KW-1185">Reference proteome</keyword>
<proteinExistence type="predicted"/>
<sequence>MSDPNGGTIRATREALREGRTTSQAVVQACLRRIEARHRELNAFVAVHAEAALETADRCDRERAAGIDRGPLHGIPVALKDNFDCAGEPTTACSRAFRDNIAERDAESVARLRAAGAIIIGKTNMHELAYGGTGEVSSAGPARNPLDPDRLAGGSSSGSAVAVAAGMVPAALGSDTGGSVRIPAAACGVVGFKPTLGAISTRGVMPLSWTLDHVGPLARTVRDAACLAGALAEPGTSLAAVSGLAADTAVLPARVGVARFPGLALEPAVEAAFEAALAGLQQAGCDIARFELEHTREAHVSWLAIMYPEASARYREALASRYQDFDPAVRTQLEAGCHIDATSYLRAQRFRAFYARRIRELAAGYDVICMPTLPTVAPRIGQQTVELPSGTVTTQDAMTFSNLTANLLGWPAITLPVPVQAGAMPVGMTLLGRSGDDVQLLRSAAAVESFLRSC</sequence>
<evidence type="ECO:0000313" key="3">
    <source>
        <dbReference type="EMBL" id="PWG65785.1"/>
    </source>
</evidence>
<dbReference type="Proteomes" id="UP000245474">
    <property type="component" value="Unassembled WGS sequence"/>
</dbReference>
<dbReference type="AlphaFoldDB" id="A0A2U2N9B4"/>
<evidence type="ECO:0000313" key="4">
    <source>
        <dbReference type="Proteomes" id="UP000245474"/>
    </source>
</evidence>
<organism evidence="3 4">
    <name type="scientific">Sediminicurvatus halobius</name>
    <dbReference type="NCBI Taxonomy" id="2182432"/>
    <lineage>
        <taxon>Bacteria</taxon>
        <taxon>Pseudomonadati</taxon>
        <taxon>Pseudomonadota</taxon>
        <taxon>Gammaproteobacteria</taxon>
        <taxon>Chromatiales</taxon>
        <taxon>Ectothiorhodospiraceae</taxon>
        <taxon>Sediminicurvatus</taxon>
    </lineage>
</organism>
<dbReference type="EMBL" id="QFFI01000001">
    <property type="protein sequence ID" value="PWG65785.1"/>
    <property type="molecule type" value="Genomic_DNA"/>
</dbReference>
<feature type="region of interest" description="Disordered" evidence="1">
    <location>
        <begin position="134"/>
        <end position="153"/>
    </location>
</feature>
<feature type="region of interest" description="Disordered" evidence="1">
    <location>
        <begin position="1"/>
        <end position="20"/>
    </location>
</feature>
<comment type="caution">
    <text evidence="3">The sequence shown here is derived from an EMBL/GenBank/DDBJ whole genome shotgun (WGS) entry which is preliminary data.</text>
</comment>
<gene>
    <name evidence="3" type="ORF">DEM34_00530</name>
</gene>
<feature type="compositionally biased region" description="Basic and acidic residues" evidence="1">
    <location>
        <begin position="11"/>
        <end position="20"/>
    </location>
</feature>
<reference evidence="3 4" key="1">
    <citation type="submission" date="2018-05" db="EMBL/GenBank/DDBJ databases">
        <title>Spiribacter halobius sp. nov., a moderately halophilic bacterium isolated from marine solar saltern.</title>
        <authorList>
            <person name="Zheng W.-S."/>
            <person name="Lu D.-C."/>
            <person name="Du Z.-J."/>
        </authorList>
    </citation>
    <scope>NUCLEOTIDE SEQUENCE [LARGE SCALE GENOMIC DNA]</scope>
    <source>
        <strain evidence="3 4">E85</strain>
    </source>
</reference>
<dbReference type="PANTHER" id="PTHR11895:SF176">
    <property type="entry name" value="AMIDASE AMID-RELATED"/>
    <property type="match status" value="1"/>
</dbReference>
<dbReference type="InterPro" id="IPR000120">
    <property type="entry name" value="Amidase"/>
</dbReference>
<dbReference type="Gene3D" id="3.90.1300.10">
    <property type="entry name" value="Amidase signature (AS) domain"/>
    <property type="match status" value="1"/>
</dbReference>
<dbReference type="InterPro" id="IPR020556">
    <property type="entry name" value="Amidase_CS"/>
</dbReference>
<dbReference type="PROSITE" id="PS00571">
    <property type="entry name" value="AMIDASES"/>
    <property type="match status" value="1"/>
</dbReference>